<dbReference type="InterPro" id="IPR000537">
    <property type="entry name" value="UbiA_prenyltransferase"/>
</dbReference>
<proteinExistence type="predicted"/>
<dbReference type="RefSeq" id="WP_171029016.1">
    <property type="nucleotide sequence ID" value="NZ_JNHN01000172.1"/>
</dbReference>
<evidence type="ECO:0000256" key="5">
    <source>
        <dbReference type="ARBA" id="ARBA00023136"/>
    </source>
</evidence>
<comment type="caution">
    <text evidence="7">The sequence shown here is derived from an EMBL/GenBank/DDBJ whole genome shotgun (WGS) entry which is preliminary data.</text>
</comment>
<gene>
    <name evidence="7" type="ORF">M094_0896</name>
</gene>
<dbReference type="NCBIfam" id="NF008978">
    <property type="entry name" value="PRK12324.1-4"/>
    <property type="match status" value="1"/>
</dbReference>
<evidence type="ECO:0000256" key="3">
    <source>
        <dbReference type="ARBA" id="ARBA00022692"/>
    </source>
</evidence>
<evidence type="ECO:0000256" key="6">
    <source>
        <dbReference type="SAM" id="Phobius"/>
    </source>
</evidence>
<dbReference type="Proteomes" id="UP000028013">
    <property type="component" value="Unassembled WGS sequence"/>
</dbReference>
<feature type="transmembrane region" description="Helical" evidence="6">
    <location>
        <begin position="135"/>
        <end position="154"/>
    </location>
</feature>
<organism evidence="7 8">
    <name type="scientific">Bacteroides uniformis str. 3978 T3 ii</name>
    <dbReference type="NCBI Taxonomy" id="1339349"/>
    <lineage>
        <taxon>Bacteria</taxon>
        <taxon>Pseudomonadati</taxon>
        <taxon>Bacteroidota</taxon>
        <taxon>Bacteroidia</taxon>
        <taxon>Bacteroidales</taxon>
        <taxon>Bacteroidaceae</taxon>
        <taxon>Bacteroides</taxon>
    </lineage>
</organism>
<dbReference type="GO" id="GO:0009247">
    <property type="term" value="P:glycolipid biosynthetic process"/>
    <property type="evidence" value="ECO:0007669"/>
    <property type="project" value="TreeGrafter"/>
</dbReference>
<protein>
    <submittedName>
        <fullName evidence="7">UbiA prenyltransferase family protein</fullName>
    </submittedName>
</protein>
<keyword evidence="2" id="KW-1003">Cell membrane</keyword>
<keyword evidence="4 6" id="KW-1133">Transmembrane helix</keyword>
<dbReference type="AlphaFoldDB" id="A0A078S4P2"/>
<dbReference type="Pfam" id="PF01040">
    <property type="entry name" value="UbiA"/>
    <property type="match status" value="1"/>
</dbReference>
<dbReference type="GO" id="GO:0016765">
    <property type="term" value="F:transferase activity, transferring alkyl or aryl (other than methyl) groups"/>
    <property type="evidence" value="ECO:0007669"/>
    <property type="project" value="InterPro"/>
</dbReference>
<dbReference type="EMBL" id="JNHN01000172">
    <property type="protein sequence ID" value="KDS50997.1"/>
    <property type="molecule type" value="Genomic_DNA"/>
</dbReference>
<feature type="transmembrane region" description="Helical" evidence="6">
    <location>
        <begin position="160"/>
        <end position="178"/>
    </location>
</feature>
<feature type="transmembrane region" description="Helical" evidence="6">
    <location>
        <begin position="84"/>
        <end position="104"/>
    </location>
</feature>
<feature type="transmembrane region" description="Helical" evidence="6">
    <location>
        <begin position="110"/>
        <end position="128"/>
    </location>
</feature>
<evidence type="ECO:0000256" key="1">
    <source>
        <dbReference type="ARBA" id="ARBA00004141"/>
    </source>
</evidence>
<dbReference type="CDD" id="cd13963">
    <property type="entry name" value="PT_UbiA_2"/>
    <property type="match status" value="1"/>
</dbReference>
<evidence type="ECO:0000313" key="8">
    <source>
        <dbReference type="Proteomes" id="UP000028013"/>
    </source>
</evidence>
<evidence type="ECO:0000256" key="4">
    <source>
        <dbReference type="ARBA" id="ARBA00022989"/>
    </source>
</evidence>
<feature type="transmembrane region" description="Helical" evidence="6">
    <location>
        <begin position="275"/>
        <end position="292"/>
    </location>
</feature>
<keyword evidence="3 6" id="KW-0812">Transmembrane</keyword>
<keyword evidence="7" id="KW-0808">Transferase</keyword>
<dbReference type="Gene3D" id="1.10.357.140">
    <property type="entry name" value="UbiA prenyltransferase"/>
    <property type="match status" value="1"/>
</dbReference>
<feature type="transmembrane region" description="Helical" evidence="6">
    <location>
        <begin position="205"/>
        <end position="226"/>
    </location>
</feature>
<feature type="transmembrane region" description="Helical" evidence="6">
    <location>
        <begin position="238"/>
        <end position="254"/>
    </location>
</feature>
<dbReference type="InterPro" id="IPR044878">
    <property type="entry name" value="UbiA_sf"/>
</dbReference>
<evidence type="ECO:0000256" key="2">
    <source>
        <dbReference type="ARBA" id="ARBA00022475"/>
    </source>
</evidence>
<dbReference type="GO" id="GO:0005886">
    <property type="term" value="C:plasma membrane"/>
    <property type="evidence" value="ECO:0007669"/>
    <property type="project" value="TreeGrafter"/>
</dbReference>
<name>A0A078S4P2_BACUN</name>
<accession>A0A078S4P2</accession>
<reference evidence="7 8" key="1">
    <citation type="submission" date="2014-04" db="EMBL/GenBank/DDBJ databases">
        <authorList>
            <person name="Sears C."/>
            <person name="Carroll K."/>
            <person name="Sack B.R."/>
            <person name="Qadri F."/>
            <person name="Myers L.L."/>
            <person name="Chung G.-T."/>
            <person name="Escheverria P."/>
            <person name="Fraser C.M."/>
            <person name="Sadzewicz L."/>
            <person name="Shefchek K.A."/>
            <person name="Tallon L."/>
            <person name="Das S.P."/>
            <person name="Daugherty S."/>
            <person name="Mongodin E.F."/>
        </authorList>
    </citation>
    <scope>NUCLEOTIDE SEQUENCE [LARGE SCALE GENOMIC DNA]</scope>
    <source>
        <strain evidence="7 8">3978 T3 ii</strain>
    </source>
</reference>
<dbReference type="PANTHER" id="PTHR11048:SF5">
    <property type="entry name" value="DECAPRENYL-PHOSPHATE PHOSPHORIBOSYLTRANSFERASE"/>
    <property type="match status" value="1"/>
</dbReference>
<dbReference type="PANTHER" id="PTHR11048">
    <property type="entry name" value="PRENYLTRANSFERASES"/>
    <property type="match status" value="1"/>
</dbReference>
<comment type="subcellular location">
    <subcellularLocation>
        <location evidence="1">Membrane</location>
        <topology evidence="1">Multi-pass membrane protein</topology>
    </subcellularLocation>
</comment>
<sequence length="293" mass="33534">MIKSIIQLLRPHQWLKNLFIFLPLFFDRQLTDLDKLLAVVGAFVAYSLAASAIYCFNDIWDVEADRQHPKKCKRPIASGKISKGMGYGISAILVTMSLLLLVTYTGREKWYLFGIICFYLLLNIAYCVKLKQITIIDVFIIAFGFVLRIFVGGVAVGIHLSHWIILMTFLLALFLAFAKRRDDVVIYQETGVSARKNVNRYNLEFMNQTIGIIASITMVCYIMYTVSEEVVERMHTQYLYATSVFVLAGIVRYLQITIVDVKSGSPTKVLMKDRFVQLCIIGWILTFILILYC</sequence>
<dbReference type="PATRIC" id="fig|1339349.3.peg.2130"/>
<keyword evidence="5 6" id="KW-0472">Membrane</keyword>
<dbReference type="InterPro" id="IPR039653">
    <property type="entry name" value="Prenyltransferase"/>
</dbReference>
<evidence type="ECO:0000313" key="7">
    <source>
        <dbReference type="EMBL" id="KDS50997.1"/>
    </source>
</evidence>